<evidence type="ECO:0000256" key="5">
    <source>
        <dbReference type="ARBA" id="ARBA00023274"/>
    </source>
</evidence>
<evidence type="ECO:0000256" key="6">
    <source>
        <dbReference type="ARBA" id="ARBA00035292"/>
    </source>
</evidence>
<dbReference type="NCBIfam" id="TIGR00158">
    <property type="entry name" value="L9"/>
    <property type="match status" value="1"/>
</dbReference>
<evidence type="ECO:0000256" key="1">
    <source>
        <dbReference type="ARBA" id="ARBA00010605"/>
    </source>
</evidence>
<name>A0A9X3CW00_9FLAO</name>
<dbReference type="EMBL" id="JAPJDA010000001">
    <property type="protein sequence ID" value="MCX2836535.1"/>
    <property type="molecule type" value="Genomic_DNA"/>
</dbReference>
<dbReference type="InterPro" id="IPR020594">
    <property type="entry name" value="Ribosomal_bL9_bac/chp"/>
</dbReference>
<comment type="function">
    <text evidence="7">Binds to the 23S rRNA.</text>
</comment>
<comment type="similarity">
    <text evidence="1 7">Belongs to the bacterial ribosomal protein bL9 family.</text>
</comment>
<protein>
    <recommendedName>
        <fullName evidence="6 7">Large ribosomal subunit protein bL9</fullName>
    </recommendedName>
</protein>
<accession>A0A9X3CW00</accession>
<dbReference type="RefSeq" id="WP_266067716.1">
    <property type="nucleotide sequence ID" value="NZ_JAPJDA010000001.1"/>
</dbReference>
<dbReference type="InterPro" id="IPR020070">
    <property type="entry name" value="Ribosomal_bL9_N"/>
</dbReference>
<dbReference type="GO" id="GO:0003735">
    <property type="term" value="F:structural constituent of ribosome"/>
    <property type="evidence" value="ECO:0007669"/>
    <property type="project" value="InterPro"/>
</dbReference>
<dbReference type="GO" id="GO:1990904">
    <property type="term" value="C:ribonucleoprotein complex"/>
    <property type="evidence" value="ECO:0007669"/>
    <property type="project" value="UniProtKB-KW"/>
</dbReference>
<evidence type="ECO:0000256" key="4">
    <source>
        <dbReference type="ARBA" id="ARBA00022980"/>
    </source>
</evidence>
<evidence type="ECO:0000256" key="2">
    <source>
        <dbReference type="ARBA" id="ARBA00022730"/>
    </source>
</evidence>
<keyword evidence="3 7" id="KW-0694">RNA-binding</keyword>
<dbReference type="InterPro" id="IPR036935">
    <property type="entry name" value="Ribosomal_bL9_N_sf"/>
</dbReference>
<feature type="domain" description="Ribosomal protein L9" evidence="8">
    <location>
        <begin position="1"/>
        <end position="46"/>
    </location>
</feature>
<dbReference type="InterPro" id="IPR000244">
    <property type="entry name" value="Ribosomal_bL9"/>
</dbReference>
<evidence type="ECO:0000259" key="8">
    <source>
        <dbReference type="Pfam" id="PF01281"/>
    </source>
</evidence>
<evidence type="ECO:0000259" key="9">
    <source>
        <dbReference type="Pfam" id="PF03948"/>
    </source>
</evidence>
<dbReference type="InterPro" id="IPR009027">
    <property type="entry name" value="Ribosomal_bL9/RNase_H1_N"/>
</dbReference>
<sequence>MELILKKDVEKLGFKDDVVSVKPGYGRNFLIPQGAAVLATPSARKVLEETLKQRSYKEKKQIDEAKAQAAKLQGIEITLTAKAGAGDKIYGSVTDADLAAALSKEGVDIDKKYISIAGGNIKRLGQYEATLRFHREVVTNYSFEVVAEAQA</sequence>
<evidence type="ECO:0000313" key="10">
    <source>
        <dbReference type="EMBL" id="MCX2836535.1"/>
    </source>
</evidence>
<dbReference type="PANTHER" id="PTHR21368">
    <property type="entry name" value="50S RIBOSOMAL PROTEIN L9"/>
    <property type="match status" value="1"/>
</dbReference>
<dbReference type="Proteomes" id="UP001148482">
    <property type="component" value="Unassembled WGS sequence"/>
</dbReference>
<gene>
    <name evidence="7 10" type="primary">rplI</name>
    <name evidence="10" type="ORF">OQ279_00100</name>
</gene>
<keyword evidence="11" id="KW-1185">Reference proteome</keyword>
<evidence type="ECO:0000313" key="11">
    <source>
        <dbReference type="Proteomes" id="UP001148482"/>
    </source>
</evidence>
<dbReference type="GO" id="GO:0006412">
    <property type="term" value="P:translation"/>
    <property type="evidence" value="ECO:0007669"/>
    <property type="project" value="UniProtKB-UniRule"/>
</dbReference>
<feature type="domain" description="Large ribosomal subunit protein bL9 C-terminal" evidence="9">
    <location>
        <begin position="64"/>
        <end position="147"/>
    </location>
</feature>
<dbReference type="SUPFAM" id="SSF55653">
    <property type="entry name" value="Ribosomal protein L9 C-domain"/>
    <property type="match status" value="1"/>
</dbReference>
<evidence type="ECO:0000256" key="3">
    <source>
        <dbReference type="ARBA" id="ARBA00022884"/>
    </source>
</evidence>
<keyword evidence="2 7" id="KW-0699">rRNA-binding</keyword>
<keyword evidence="5 7" id="KW-0687">Ribonucleoprotein</keyword>
<proteinExistence type="inferred from homology"/>
<dbReference type="Pfam" id="PF03948">
    <property type="entry name" value="Ribosomal_L9_C"/>
    <property type="match status" value="1"/>
</dbReference>
<dbReference type="Pfam" id="PF01281">
    <property type="entry name" value="Ribosomal_L9_N"/>
    <property type="match status" value="1"/>
</dbReference>
<dbReference type="SUPFAM" id="SSF55658">
    <property type="entry name" value="L9 N-domain-like"/>
    <property type="match status" value="1"/>
</dbReference>
<dbReference type="Gene3D" id="3.40.5.10">
    <property type="entry name" value="Ribosomal protein L9, N-terminal domain"/>
    <property type="match status" value="1"/>
</dbReference>
<dbReference type="AlphaFoldDB" id="A0A9X3CW00"/>
<dbReference type="GO" id="GO:0005840">
    <property type="term" value="C:ribosome"/>
    <property type="evidence" value="ECO:0007669"/>
    <property type="project" value="UniProtKB-KW"/>
</dbReference>
<dbReference type="HAMAP" id="MF_00503">
    <property type="entry name" value="Ribosomal_bL9"/>
    <property type="match status" value="1"/>
</dbReference>
<comment type="caution">
    <text evidence="10">The sequence shown here is derived from an EMBL/GenBank/DDBJ whole genome shotgun (WGS) entry which is preliminary data.</text>
</comment>
<keyword evidence="4 7" id="KW-0689">Ribosomal protein</keyword>
<dbReference type="GO" id="GO:0019843">
    <property type="term" value="F:rRNA binding"/>
    <property type="evidence" value="ECO:0007669"/>
    <property type="project" value="UniProtKB-UniRule"/>
</dbReference>
<reference evidence="10" key="1">
    <citation type="submission" date="2022-11" db="EMBL/GenBank/DDBJ databases">
        <title>Salinimicrobium profundisediminis sp. nov., isolated from deep-sea sediment of the Mariana Trench.</title>
        <authorList>
            <person name="Fu H."/>
        </authorList>
    </citation>
    <scope>NUCLEOTIDE SEQUENCE</scope>
    <source>
        <strain evidence="10">MT39</strain>
    </source>
</reference>
<dbReference type="InterPro" id="IPR036791">
    <property type="entry name" value="Ribosomal_bL9_C_sf"/>
</dbReference>
<dbReference type="Gene3D" id="3.10.430.100">
    <property type="entry name" value="Ribosomal protein L9, C-terminal domain"/>
    <property type="match status" value="1"/>
</dbReference>
<organism evidence="10 11">
    <name type="scientific">Salinimicrobium profundisediminis</name>
    <dbReference type="NCBI Taxonomy" id="2994553"/>
    <lineage>
        <taxon>Bacteria</taxon>
        <taxon>Pseudomonadati</taxon>
        <taxon>Bacteroidota</taxon>
        <taxon>Flavobacteriia</taxon>
        <taxon>Flavobacteriales</taxon>
        <taxon>Flavobacteriaceae</taxon>
        <taxon>Salinimicrobium</taxon>
    </lineage>
</organism>
<dbReference type="InterPro" id="IPR020069">
    <property type="entry name" value="Ribosomal_bL9_C"/>
</dbReference>
<evidence type="ECO:0000256" key="7">
    <source>
        <dbReference type="HAMAP-Rule" id="MF_00503"/>
    </source>
</evidence>